<keyword evidence="5" id="KW-1185">Reference proteome</keyword>
<dbReference type="InterPro" id="IPR002930">
    <property type="entry name" value="GCV_H"/>
</dbReference>
<dbReference type="InterPro" id="IPR033753">
    <property type="entry name" value="GCV_H/Fam206"/>
</dbReference>
<evidence type="ECO:0000313" key="4">
    <source>
        <dbReference type="EMBL" id="KAJ6375148.1"/>
    </source>
</evidence>
<organism evidence="4 5">
    <name type="scientific">Salix suchowensis</name>
    <dbReference type="NCBI Taxonomy" id="1278906"/>
    <lineage>
        <taxon>Eukaryota</taxon>
        <taxon>Viridiplantae</taxon>
        <taxon>Streptophyta</taxon>
        <taxon>Embryophyta</taxon>
        <taxon>Tracheophyta</taxon>
        <taxon>Spermatophyta</taxon>
        <taxon>Magnoliopsida</taxon>
        <taxon>eudicotyledons</taxon>
        <taxon>Gunneridae</taxon>
        <taxon>Pentapetalae</taxon>
        <taxon>rosids</taxon>
        <taxon>fabids</taxon>
        <taxon>Malpighiales</taxon>
        <taxon>Salicaceae</taxon>
        <taxon>Saliceae</taxon>
        <taxon>Salix</taxon>
    </lineage>
</organism>
<proteinExistence type="predicted"/>
<dbReference type="CDD" id="cd06848">
    <property type="entry name" value="GCS_H"/>
    <property type="match status" value="1"/>
</dbReference>
<name>A0ABQ9B7J0_9ROSI</name>
<evidence type="ECO:0000313" key="5">
    <source>
        <dbReference type="Proteomes" id="UP001141253"/>
    </source>
</evidence>
<protein>
    <recommendedName>
        <fullName evidence="3">Lipoyl-binding domain-containing protein</fullName>
    </recommendedName>
</protein>
<gene>
    <name evidence="4" type="ORF">OIU77_000178</name>
</gene>
<sequence length="104" mass="11683">MHFLNSLAVVKDFKYADSHEWVNVDGKTATVVESVKATSDIYSPVSGDVVEVNKELNNSPGLVNSSPYEKGWIMKVEIKDDSELKNLKNSDEYAKFCEEEDAKH</sequence>
<evidence type="ECO:0000256" key="2">
    <source>
        <dbReference type="ARBA" id="ARBA00023128"/>
    </source>
</evidence>
<evidence type="ECO:0000259" key="3">
    <source>
        <dbReference type="PROSITE" id="PS50968"/>
    </source>
</evidence>
<dbReference type="PROSITE" id="PS50968">
    <property type="entry name" value="BIOTINYL_LIPOYL"/>
    <property type="match status" value="1"/>
</dbReference>
<dbReference type="InterPro" id="IPR011053">
    <property type="entry name" value="Single_hybrid_motif"/>
</dbReference>
<comment type="caution">
    <text evidence="4">The sequence shown here is derived from an EMBL/GenBank/DDBJ whole genome shotgun (WGS) entry which is preliminary data.</text>
</comment>
<dbReference type="InterPro" id="IPR000089">
    <property type="entry name" value="Biotin_lipoyl"/>
</dbReference>
<dbReference type="SUPFAM" id="SSF51230">
    <property type="entry name" value="Single hybrid motif"/>
    <property type="match status" value="1"/>
</dbReference>
<dbReference type="PANTHER" id="PTHR11715">
    <property type="entry name" value="GLYCINE CLEAVAGE SYSTEM H PROTEIN"/>
    <property type="match status" value="1"/>
</dbReference>
<dbReference type="PANTHER" id="PTHR11715:SF3">
    <property type="entry name" value="GLYCINE CLEAVAGE SYSTEM H PROTEIN-RELATED"/>
    <property type="match status" value="1"/>
</dbReference>
<feature type="domain" description="Lipoyl-binding" evidence="3">
    <location>
        <begin position="1"/>
        <end position="77"/>
    </location>
</feature>
<reference evidence="4" key="2">
    <citation type="journal article" date="2023" name="Int. J. Mol. Sci.">
        <title>De Novo Assembly and Annotation of 11 Diverse Shrub Willow (Salix) Genomes Reveals Novel Gene Organization in Sex-Linked Regions.</title>
        <authorList>
            <person name="Hyden B."/>
            <person name="Feng K."/>
            <person name="Yates T.B."/>
            <person name="Jawdy S."/>
            <person name="Cereghino C."/>
            <person name="Smart L.B."/>
            <person name="Muchero W."/>
        </authorList>
    </citation>
    <scope>NUCLEOTIDE SEQUENCE</scope>
    <source>
        <tissue evidence="4">Shoot tip</tissue>
    </source>
</reference>
<reference evidence="4" key="1">
    <citation type="submission" date="2022-10" db="EMBL/GenBank/DDBJ databases">
        <authorList>
            <person name="Hyden B.L."/>
            <person name="Feng K."/>
            <person name="Yates T."/>
            <person name="Jawdy S."/>
            <person name="Smart L.B."/>
            <person name="Muchero W."/>
        </authorList>
    </citation>
    <scope>NUCLEOTIDE SEQUENCE</scope>
    <source>
        <tissue evidence="4">Shoot tip</tissue>
    </source>
</reference>
<comment type="subcellular location">
    <subcellularLocation>
        <location evidence="1">Mitochondrion</location>
    </subcellularLocation>
</comment>
<accession>A0ABQ9B7J0</accession>
<dbReference type="EMBL" id="JAPFFI010000010">
    <property type="protein sequence ID" value="KAJ6375148.1"/>
    <property type="molecule type" value="Genomic_DNA"/>
</dbReference>
<evidence type="ECO:0000256" key="1">
    <source>
        <dbReference type="ARBA" id="ARBA00004173"/>
    </source>
</evidence>
<keyword evidence="2" id="KW-0496">Mitochondrion</keyword>
<dbReference type="Proteomes" id="UP001141253">
    <property type="component" value="Chromosome 12"/>
</dbReference>
<dbReference type="Gene3D" id="2.40.50.100">
    <property type="match status" value="1"/>
</dbReference>
<dbReference type="Pfam" id="PF01597">
    <property type="entry name" value="GCV_H"/>
    <property type="match status" value="1"/>
</dbReference>